<keyword evidence="1 4" id="KW-0349">Heme</keyword>
<keyword evidence="3 4" id="KW-0408">Iron</keyword>
<keyword evidence="2 4" id="KW-0479">Metal-binding</keyword>
<dbReference type="PANTHER" id="PTHR35008:SF8">
    <property type="entry name" value="ALCOHOL DEHYDROGENASE CYTOCHROME C SUBUNIT"/>
    <property type="match status" value="1"/>
</dbReference>
<evidence type="ECO:0000259" key="5">
    <source>
        <dbReference type="PROSITE" id="PS51007"/>
    </source>
</evidence>
<evidence type="ECO:0000256" key="2">
    <source>
        <dbReference type="ARBA" id="ARBA00022723"/>
    </source>
</evidence>
<evidence type="ECO:0000256" key="1">
    <source>
        <dbReference type="ARBA" id="ARBA00022617"/>
    </source>
</evidence>
<dbReference type="InterPro" id="IPR051459">
    <property type="entry name" value="Cytochrome_c-type_DH"/>
</dbReference>
<dbReference type="RefSeq" id="WP_137260194.1">
    <property type="nucleotide sequence ID" value="NZ_SZQL01000001.1"/>
</dbReference>
<organism evidence="6 7">
    <name type="scientific">Ilyomonas limi</name>
    <dbReference type="NCBI Taxonomy" id="2575867"/>
    <lineage>
        <taxon>Bacteria</taxon>
        <taxon>Pseudomonadati</taxon>
        <taxon>Bacteroidota</taxon>
        <taxon>Chitinophagia</taxon>
        <taxon>Chitinophagales</taxon>
        <taxon>Chitinophagaceae</taxon>
        <taxon>Ilyomonas</taxon>
    </lineage>
</organism>
<dbReference type="InterPro" id="IPR009056">
    <property type="entry name" value="Cyt_c-like_dom"/>
</dbReference>
<evidence type="ECO:0000313" key="7">
    <source>
        <dbReference type="Proteomes" id="UP000305848"/>
    </source>
</evidence>
<comment type="caution">
    <text evidence="6">The sequence shown here is derived from an EMBL/GenBank/DDBJ whole genome shotgun (WGS) entry which is preliminary data.</text>
</comment>
<dbReference type="GO" id="GO:0009055">
    <property type="term" value="F:electron transfer activity"/>
    <property type="evidence" value="ECO:0007669"/>
    <property type="project" value="InterPro"/>
</dbReference>
<dbReference type="GO" id="GO:0046872">
    <property type="term" value="F:metal ion binding"/>
    <property type="evidence" value="ECO:0007669"/>
    <property type="project" value="UniProtKB-KW"/>
</dbReference>
<dbReference type="Proteomes" id="UP000305848">
    <property type="component" value="Unassembled WGS sequence"/>
</dbReference>
<dbReference type="Gene3D" id="1.10.760.10">
    <property type="entry name" value="Cytochrome c-like domain"/>
    <property type="match status" value="2"/>
</dbReference>
<sequence>MKRKIFKTVVIIVLSLVVLIAGAAAYVVAFLPNTGSPESLTIERTPERIARGKYLANNVAACMDCHSTRDWSLYAAPVKEGSFGGGGDRFDQSLGFPGVFYSRNLTPYALGKWTDGELFRAITTGVSKDGNALFPMMPYLNYGKMDKEDVYSIIAYIRTLQPVKTDVPKAEPAFPFNIIMHTMPTKAAFTHKPSPGDTINYGKYLVQVASCGECHNNKDKGEFAGGNEMQQPAGILRVANITPDKETGIGTWTKEMFVQRFKMYADSSYKPHKVSPDEVNTLMPWMMYKDMQQSDLEAIYAYLRTVKPVNNKVVKFEKKNSAVAKHN</sequence>
<name>A0A4U3LBQ6_9BACT</name>
<reference evidence="6 7" key="1">
    <citation type="submission" date="2019-05" db="EMBL/GenBank/DDBJ databases">
        <title>Panacibacter sp. strain 17mud1-8 Genome sequencing and assembly.</title>
        <authorList>
            <person name="Chhetri G."/>
        </authorList>
    </citation>
    <scope>NUCLEOTIDE SEQUENCE [LARGE SCALE GENOMIC DNA]</scope>
    <source>
        <strain evidence="6 7">17mud1-8</strain>
    </source>
</reference>
<dbReference type="GO" id="GO:0020037">
    <property type="term" value="F:heme binding"/>
    <property type="evidence" value="ECO:0007669"/>
    <property type="project" value="InterPro"/>
</dbReference>
<keyword evidence="7" id="KW-1185">Reference proteome</keyword>
<feature type="domain" description="Cytochrome c" evidence="5">
    <location>
        <begin position="47"/>
        <end position="161"/>
    </location>
</feature>
<feature type="domain" description="Cytochrome c" evidence="5">
    <location>
        <begin position="197"/>
        <end position="307"/>
    </location>
</feature>
<proteinExistence type="predicted"/>
<dbReference type="AlphaFoldDB" id="A0A4U3LBQ6"/>
<dbReference type="PROSITE" id="PS51007">
    <property type="entry name" value="CYTC"/>
    <property type="match status" value="2"/>
</dbReference>
<evidence type="ECO:0000313" key="6">
    <source>
        <dbReference type="EMBL" id="TKK71954.1"/>
    </source>
</evidence>
<protein>
    <submittedName>
        <fullName evidence="6">Cytochrome c</fullName>
    </submittedName>
</protein>
<gene>
    <name evidence="6" type="ORF">FC093_02780</name>
</gene>
<dbReference type="EMBL" id="SZQL01000001">
    <property type="protein sequence ID" value="TKK71954.1"/>
    <property type="molecule type" value="Genomic_DNA"/>
</dbReference>
<dbReference type="SUPFAM" id="SSF46626">
    <property type="entry name" value="Cytochrome c"/>
    <property type="match status" value="2"/>
</dbReference>
<dbReference type="InterPro" id="IPR036909">
    <property type="entry name" value="Cyt_c-like_dom_sf"/>
</dbReference>
<dbReference type="PANTHER" id="PTHR35008">
    <property type="entry name" value="BLL4482 PROTEIN-RELATED"/>
    <property type="match status" value="1"/>
</dbReference>
<dbReference type="OrthoDB" id="9809720at2"/>
<accession>A0A4U3LBQ6</accession>
<evidence type="ECO:0000256" key="4">
    <source>
        <dbReference type="PROSITE-ProRule" id="PRU00433"/>
    </source>
</evidence>
<evidence type="ECO:0000256" key="3">
    <source>
        <dbReference type="ARBA" id="ARBA00023004"/>
    </source>
</evidence>